<keyword evidence="2" id="KW-1185">Reference proteome</keyword>
<dbReference type="InterPro" id="IPR004260">
    <property type="entry name" value="Pyr-dimer_DNA_glycosylase"/>
</dbReference>
<dbReference type="Pfam" id="PF03013">
    <property type="entry name" value="Pyr_excise"/>
    <property type="match status" value="1"/>
</dbReference>
<protein>
    <recommendedName>
        <fullName evidence="3">Pyrimidine dimer DNA glycosylase /DNA-(Apurinic or apyrimidinic site) lyase</fullName>
    </recommendedName>
</protein>
<dbReference type="RefSeq" id="WP_179441647.1">
    <property type="nucleotide sequence ID" value="NZ_BAAALK010000002.1"/>
</dbReference>
<dbReference type="EMBL" id="JACCFQ010000001">
    <property type="protein sequence ID" value="NYJ16785.1"/>
    <property type="molecule type" value="Genomic_DNA"/>
</dbReference>
<evidence type="ECO:0000313" key="1">
    <source>
        <dbReference type="EMBL" id="NYJ16785.1"/>
    </source>
</evidence>
<comment type="caution">
    <text evidence="1">The sequence shown here is derived from an EMBL/GenBank/DDBJ whole genome shotgun (WGS) entry which is preliminary data.</text>
</comment>
<dbReference type="AlphaFoldDB" id="A0A7Z0E807"/>
<accession>A0A7Z0E807</accession>
<gene>
    <name evidence="1" type="ORF">HNR11_001319</name>
</gene>
<proteinExistence type="predicted"/>
<evidence type="ECO:0008006" key="3">
    <source>
        <dbReference type="Google" id="ProtNLM"/>
    </source>
</evidence>
<dbReference type="Proteomes" id="UP000560069">
    <property type="component" value="Unassembled WGS sequence"/>
</dbReference>
<reference evidence="1 2" key="1">
    <citation type="submission" date="2020-07" db="EMBL/GenBank/DDBJ databases">
        <title>Sequencing the genomes of 1000 actinobacteria strains.</title>
        <authorList>
            <person name="Klenk H.-P."/>
        </authorList>
    </citation>
    <scope>NUCLEOTIDE SEQUENCE [LARGE SCALE GENOMIC DNA]</scope>
    <source>
        <strain evidence="1 2">DSM 15664</strain>
    </source>
</reference>
<organism evidence="1 2">
    <name type="scientific">Nesterenkonia sandarakina</name>
    <dbReference type="NCBI Taxonomy" id="272918"/>
    <lineage>
        <taxon>Bacteria</taxon>
        <taxon>Bacillati</taxon>
        <taxon>Actinomycetota</taxon>
        <taxon>Actinomycetes</taxon>
        <taxon>Micrococcales</taxon>
        <taxon>Micrococcaceae</taxon>
        <taxon>Nesterenkonia</taxon>
    </lineage>
</organism>
<name>A0A7Z0E807_9MICC</name>
<evidence type="ECO:0000313" key="2">
    <source>
        <dbReference type="Proteomes" id="UP000560069"/>
    </source>
</evidence>
<sequence>MRIWSLNPRYLDRQGLVACWRETLLAQAVLLGRTKGYTSHPQLVRFRAQADPMSAVGGYLNGVLEEARARGYRFDAGKIHSSIAPEPIPVTSGQLLLEWEHLSAKLVTRSPEKAQQNHQALGGLPEYATLTPAAHPLLRVVPGPVEAWEKADPSRRPGHPAH</sequence>